<organism evidence="4 5">
    <name type="scientific">Mesobacillus selenatarsenatis</name>
    <dbReference type="NCBI Taxonomy" id="388741"/>
    <lineage>
        <taxon>Bacteria</taxon>
        <taxon>Bacillati</taxon>
        <taxon>Bacillota</taxon>
        <taxon>Bacilli</taxon>
        <taxon>Bacillales</taxon>
        <taxon>Bacillaceae</taxon>
        <taxon>Mesobacillus</taxon>
    </lineage>
</organism>
<dbReference type="CDD" id="cd02523">
    <property type="entry name" value="PC_cytidylyltransferase"/>
    <property type="match status" value="1"/>
</dbReference>
<dbReference type="RefSeq" id="WP_167834562.1">
    <property type="nucleotide sequence ID" value="NZ_JAAVUM010000030.1"/>
</dbReference>
<dbReference type="SUPFAM" id="SSF53448">
    <property type="entry name" value="Nucleotide-diphospho-sugar transferases"/>
    <property type="match status" value="1"/>
</dbReference>
<evidence type="ECO:0000313" key="4">
    <source>
        <dbReference type="EMBL" id="NKE08211.1"/>
    </source>
</evidence>
<dbReference type="InterPro" id="IPR017189">
    <property type="entry name" value="CTP-phospocholine_CTT"/>
</dbReference>
<dbReference type="GO" id="GO:0016779">
    <property type="term" value="F:nucleotidyltransferase activity"/>
    <property type="evidence" value="ECO:0007669"/>
    <property type="project" value="UniProtKB-KW"/>
</dbReference>
<gene>
    <name evidence="4" type="ORF">GWK17_22490</name>
</gene>
<evidence type="ECO:0000259" key="3">
    <source>
        <dbReference type="Pfam" id="PF00483"/>
    </source>
</evidence>
<dbReference type="InterPro" id="IPR029044">
    <property type="entry name" value="Nucleotide-diphossugar_trans"/>
</dbReference>
<dbReference type="PANTHER" id="PTHR43584:SF5">
    <property type="entry name" value="PROTEIN LICC"/>
    <property type="match status" value="1"/>
</dbReference>
<dbReference type="AlphaFoldDB" id="A0A846U0L1"/>
<feature type="domain" description="Nucleotidyl transferase" evidence="3">
    <location>
        <begin position="2"/>
        <end position="107"/>
    </location>
</feature>
<evidence type="ECO:0000256" key="2">
    <source>
        <dbReference type="ARBA" id="ARBA00022695"/>
    </source>
</evidence>
<dbReference type="InterPro" id="IPR050065">
    <property type="entry name" value="GlmU-like"/>
</dbReference>
<evidence type="ECO:0000313" key="5">
    <source>
        <dbReference type="Proteomes" id="UP000587942"/>
    </source>
</evidence>
<accession>A0A846U0L1</accession>
<reference evidence="4 5" key="1">
    <citation type="submission" date="2020-03" db="EMBL/GenBank/DDBJ databases">
        <authorList>
            <person name="Sun Q."/>
        </authorList>
    </citation>
    <scope>NUCLEOTIDE SEQUENCE [LARGE SCALE GENOMIC DNA]</scope>
    <source>
        <strain evidence="4 5">KACC 21451</strain>
    </source>
</reference>
<dbReference type="PIRSF" id="PIRSF037382">
    <property type="entry name" value="CCT_LicC"/>
    <property type="match status" value="1"/>
</dbReference>
<name>A0A846U0L1_9BACI</name>
<dbReference type="Pfam" id="PF00483">
    <property type="entry name" value="NTP_transferase"/>
    <property type="match status" value="1"/>
</dbReference>
<comment type="caution">
    <text evidence="4">The sequence shown here is derived from an EMBL/GenBank/DDBJ whole genome shotgun (WGS) entry which is preliminary data.</text>
</comment>
<dbReference type="InterPro" id="IPR005835">
    <property type="entry name" value="NTP_transferase_dom"/>
</dbReference>
<evidence type="ECO:0000256" key="1">
    <source>
        <dbReference type="ARBA" id="ARBA00022679"/>
    </source>
</evidence>
<keyword evidence="2" id="KW-0548">Nucleotidyltransferase</keyword>
<dbReference type="Gene3D" id="3.90.550.10">
    <property type="entry name" value="Spore Coat Polysaccharide Biosynthesis Protein SpsA, Chain A"/>
    <property type="match status" value="1"/>
</dbReference>
<sequence length="230" mass="26571">MKAIILAAGMGTRLRPLTSDTPKALVKVNGKPMAERQIEFLIEKGIEDITILTGYLHEKFDYLKEKYGVKLIHNDKYAEYNNIYTMYLVKDLLPGSYVLEGDVFMNNNVLEKNLDTSLYFSNLREEFQNEWVLVMDESGKVVDIEVRNGENDYIMSGISYWSDSDGKFIANKLDEIIKSGDFKDLYWDDVVKLNIKEMNIHVRKMLPTDSFEIDSVEDLKKVEGILVNEE</sequence>
<dbReference type="Proteomes" id="UP000587942">
    <property type="component" value="Unassembled WGS sequence"/>
</dbReference>
<proteinExistence type="predicted"/>
<dbReference type="PANTHER" id="PTHR43584">
    <property type="entry name" value="NUCLEOTIDYL TRANSFERASE"/>
    <property type="match status" value="1"/>
</dbReference>
<dbReference type="EMBL" id="JAAVUM010000030">
    <property type="protein sequence ID" value="NKE08211.1"/>
    <property type="molecule type" value="Genomic_DNA"/>
</dbReference>
<keyword evidence="1 4" id="KW-0808">Transferase</keyword>
<protein>
    <submittedName>
        <fullName evidence="4">NTP transferase domain-containing protein</fullName>
    </submittedName>
</protein>